<reference evidence="7" key="1">
    <citation type="journal article" date="2014" name="Int. J. Syst. Evol. Microbiol.">
        <title>Complete genome sequence of Corynebacterium casei LMG S-19264T (=DSM 44701T), isolated from a smear-ripened cheese.</title>
        <authorList>
            <consortium name="US DOE Joint Genome Institute (JGI-PGF)"/>
            <person name="Walter F."/>
            <person name="Albersmeier A."/>
            <person name="Kalinowski J."/>
            <person name="Ruckert C."/>
        </authorList>
    </citation>
    <scope>NUCLEOTIDE SEQUENCE</scope>
    <source>
        <strain evidence="7">CGMCC 1.15152</strain>
    </source>
</reference>
<dbReference type="PROSITE" id="PS51257">
    <property type="entry name" value="PROKAR_LIPOPROTEIN"/>
    <property type="match status" value="1"/>
</dbReference>
<sequence>MTKKLMAAGGTTLVAALALAGCAGGGSQGGDPPAQTDSGGPITVWVDPPRVPAAEAFTEAHPDIEIEITQIDGTVGGQTVRQAFANFDTAGEGWPDAIFFPTNDDIAWATSSTSNYAADLTDLMSEVIEGYDEAVLSFCEIDGQIRCLRNDAAPDVLWYDEVFFEENGYEVPTTWEGYADLAVTIAEEHPGKISGMLGDAYAVNRYLQAANCPTNERVSETEARIDLSAEGCGKMVDLLSQMQEADALSNQGIFDGDAAEAGQNMVMSPGAAWWGNYLYRDTWGVEAGRISATTPLAWEGDSEPTTGNEGGGLWGLSSHITGEQLENAITFLEFVATDPAWQVELSTGLPGYGPVQDEWLEQVATDDYFADIEGSQTAFKESLGYVAPYDYMMYDTGSVWTQTVPPTLIGGGSIEDAIAAFGEELTNQAESVGYTITQ</sequence>
<evidence type="ECO:0000256" key="4">
    <source>
        <dbReference type="ARBA" id="ARBA00023139"/>
    </source>
</evidence>
<dbReference type="Proteomes" id="UP000633205">
    <property type="component" value="Unassembled WGS sequence"/>
</dbReference>
<keyword evidence="4" id="KW-0564">Palmitate</keyword>
<comment type="caution">
    <text evidence="7">The sequence shown here is derived from an EMBL/GenBank/DDBJ whole genome shotgun (WGS) entry which is preliminary data.</text>
</comment>
<dbReference type="PANTHER" id="PTHR43649:SF33">
    <property type="entry name" value="POLYGALACTURONAN_RHAMNOGALACTURONAN-BINDING PROTEIN YTCQ"/>
    <property type="match status" value="1"/>
</dbReference>
<gene>
    <name evidence="7" type="ORF">GCM10010915_07750</name>
</gene>
<reference evidence="7" key="2">
    <citation type="submission" date="2020-09" db="EMBL/GenBank/DDBJ databases">
        <authorList>
            <person name="Sun Q."/>
            <person name="Zhou Y."/>
        </authorList>
    </citation>
    <scope>NUCLEOTIDE SEQUENCE</scope>
    <source>
        <strain evidence="7">CGMCC 1.15152</strain>
    </source>
</reference>
<evidence type="ECO:0000256" key="2">
    <source>
        <dbReference type="ARBA" id="ARBA00022729"/>
    </source>
</evidence>
<dbReference type="Gene3D" id="3.40.190.10">
    <property type="entry name" value="Periplasmic binding protein-like II"/>
    <property type="match status" value="1"/>
</dbReference>
<dbReference type="InterPro" id="IPR050490">
    <property type="entry name" value="Bact_solute-bd_prot1"/>
</dbReference>
<keyword evidence="2 6" id="KW-0732">Signal</keyword>
<proteinExistence type="predicted"/>
<keyword evidence="3" id="KW-0472">Membrane</keyword>
<dbReference type="AlphaFoldDB" id="A0A917DDV2"/>
<name>A0A917DDV2_9MICO</name>
<evidence type="ECO:0000313" key="8">
    <source>
        <dbReference type="Proteomes" id="UP000633205"/>
    </source>
</evidence>
<evidence type="ECO:0000256" key="5">
    <source>
        <dbReference type="ARBA" id="ARBA00023288"/>
    </source>
</evidence>
<keyword evidence="8" id="KW-1185">Reference proteome</keyword>
<feature type="signal peptide" evidence="6">
    <location>
        <begin position="1"/>
        <end position="20"/>
    </location>
</feature>
<evidence type="ECO:0000313" key="7">
    <source>
        <dbReference type="EMBL" id="GGD29950.1"/>
    </source>
</evidence>
<evidence type="ECO:0000256" key="1">
    <source>
        <dbReference type="ARBA" id="ARBA00022475"/>
    </source>
</evidence>
<dbReference type="EMBL" id="BMHO01000001">
    <property type="protein sequence ID" value="GGD29950.1"/>
    <property type="molecule type" value="Genomic_DNA"/>
</dbReference>
<protein>
    <submittedName>
        <fullName evidence="7">Sugar ABC transporter substrate-binding protein</fullName>
    </submittedName>
</protein>
<dbReference type="RefSeq" id="WP_188710981.1">
    <property type="nucleotide sequence ID" value="NZ_BMHO01000001.1"/>
</dbReference>
<evidence type="ECO:0000256" key="3">
    <source>
        <dbReference type="ARBA" id="ARBA00023136"/>
    </source>
</evidence>
<evidence type="ECO:0000256" key="6">
    <source>
        <dbReference type="SAM" id="SignalP"/>
    </source>
</evidence>
<dbReference type="Pfam" id="PF01547">
    <property type="entry name" value="SBP_bac_1"/>
    <property type="match status" value="1"/>
</dbReference>
<keyword evidence="1" id="KW-1003">Cell membrane</keyword>
<feature type="chain" id="PRO_5039434821" evidence="6">
    <location>
        <begin position="21"/>
        <end position="438"/>
    </location>
</feature>
<dbReference type="SUPFAM" id="SSF53850">
    <property type="entry name" value="Periplasmic binding protein-like II"/>
    <property type="match status" value="1"/>
</dbReference>
<dbReference type="InterPro" id="IPR006059">
    <property type="entry name" value="SBP"/>
</dbReference>
<organism evidence="7 8">
    <name type="scientific">Microbacterium faecale</name>
    <dbReference type="NCBI Taxonomy" id="1804630"/>
    <lineage>
        <taxon>Bacteria</taxon>
        <taxon>Bacillati</taxon>
        <taxon>Actinomycetota</taxon>
        <taxon>Actinomycetes</taxon>
        <taxon>Micrococcales</taxon>
        <taxon>Microbacteriaceae</taxon>
        <taxon>Microbacterium</taxon>
    </lineage>
</organism>
<accession>A0A917DDV2</accession>
<dbReference type="PANTHER" id="PTHR43649">
    <property type="entry name" value="ARABINOSE-BINDING PROTEIN-RELATED"/>
    <property type="match status" value="1"/>
</dbReference>
<keyword evidence="5" id="KW-0449">Lipoprotein</keyword>